<dbReference type="GO" id="GO:0005886">
    <property type="term" value="C:plasma membrane"/>
    <property type="evidence" value="ECO:0007669"/>
    <property type="project" value="UniProtKB-SubCell"/>
</dbReference>
<keyword evidence="4 9" id="KW-0997">Cell inner membrane</keyword>
<dbReference type="InterPro" id="IPR007387">
    <property type="entry name" value="TRAP_DctQ"/>
</dbReference>
<feature type="transmembrane region" description="Helical" evidence="9">
    <location>
        <begin position="100"/>
        <end position="123"/>
    </location>
</feature>
<evidence type="ECO:0000256" key="5">
    <source>
        <dbReference type="ARBA" id="ARBA00022692"/>
    </source>
</evidence>
<gene>
    <name evidence="12" type="ORF">GCM10007392_22230</name>
</gene>
<protein>
    <recommendedName>
        <fullName evidence="9">TRAP transporter small permease protein</fullName>
    </recommendedName>
</protein>
<evidence type="ECO:0000313" key="13">
    <source>
        <dbReference type="Proteomes" id="UP000626148"/>
    </source>
</evidence>
<organism evidence="12 13">
    <name type="scientific">Saccharospirillum salsuginis</name>
    <dbReference type="NCBI Taxonomy" id="418750"/>
    <lineage>
        <taxon>Bacteria</taxon>
        <taxon>Pseudomonadati</taxon>
        <taxon>Pseudomonadota</taxon>
        <taxon>Gammaproteobacteria</taxon>
        <taxon>Oceanospirillales</taxon>
        <taxon>Saccharospirillaceae</taxon>
        <taxon>Saccharospirillum</taxon>
    </lineage>
</organism>
<comment type="function">
    <text evidence="9">Part of the tripartite ATP-independent periplasmic (TRAP) transport system.</text>
</comment>
<dbReference type="AlphaFoldDB" id="A0A918K8F9"/>
<reference evidence="12" key="1">
    <citation type="journal article" date="2014" name="Int. J. Syst. Evol. Microbiol.">
        <title>Complete genome sequence of Corynebacterium casei LMG S-19264T (=DSM 44701T), isolated from a smear-ripened cheese.</title>
        <authorList>
            <consortium name="US DOE Joint Genome Institute (JGI-PGF)"/>
            <person name="Walter F."/>
            <person name="Albersmeier A."/>
            <person name="Kalinowski J."/>
            <person name="Ruckert C."/>
        </authorList>
    </citation>
    <scope>NUCLEOTIDE SEQUENCE</scope>
    <source>
        <strain evidence="12">KCTC 22169</strain>
    </source>
</reference>
<evidence type="ECO:0000256" key="10">
    <source>
        <dbReference type="SAM" id="MobiDB-lite"/>
    </source>
</evidence>
<keyword evidence="6 9" id="KW-1133">Transmembrane helix</keyword>
<dbReference type="PANTHER" id="PTHR35011:SF4">
    <property type="entry name" value="SLL1102 PROTEIN"/>
    <property type="match status" value="1"/>
</dbReference>
<dbReference type="Proteomes" id="UP000626148">
    <property type="component" value="Unassembled WGS sequence"/>
</dbReference>
<evidence type="ECO:0000256" key="9">
    <source>
        <dbReference type="RuleBase" id="RU369079"/>
    </source>
</evidence>
<evidence type="ECO:0000256" key="4">
    <source>
        <dbReference type="ARBA" id="ARBA00022519"/>
    </source>
</evidence>
<evidence type="ECO:0000256" key="3">
    <source>
        <dbReference type="ARBA" id="ARBA00022475"/>
    </source>
</evidence>
<feature type="transmembrane region" description="Helical" evidence="9">
    <location>
        <begin position="26"/>
        <end position="48"/>
    </location>
</feature>
<dbReference type="EMBL" id="BMXR01000005">
    <property type="protein sequence ID" value="GGX54419.1"/>
    <property type="molecule type" value="Genomic_DNA"/>
</dbReference>
<comment type="subcellular location">
    <subcellularLocation>
        <location evidence="1 9">Cell inner membrane</location>
        <topology evidence="1 9">Multi-pass membrane protein</topology>
    </subcellularLocation>
</comment>
<keyword evidence="7 9" id="KW-0472">Membrane</keyword>
<evidence type="ECO:0000256" key="6">
    <source>
        <dbReference type="ARBA" id="ARBA00022989"/>
    </source>
</evidence>
<keyword evidence="5 9" id="KW-0812">Transmembrane</keyword>
<keyword evidence="2 9" id="KW-0813">Transport</keyword>
<accession>A0A918K8F9</accession>
<evidence type="ECO:0000256" key="2">
    <source>
        <dbReference type="ARBA" id="ARBA00022448"/>
    </source>
</evidence>
<evidence type="ECO:0000313" key="12">
    <source>
        <dbReference type="EMBL" id="GGX54419.1"/>
    </source>
</evidence>
<proteinExistence type="inferred from homology"/>
<evidence type="ECO:0000256" key="7">
    <source>
        <dbReference type="ARBA" id="ARBA00023136"/>
    </source>
</evidence>
<dbReference type="RefSeq" id="WP_189608618.1">
    <property type="nucleotide sequence ID" value="NZ_BMXR01000005.1"/>
</dbReference>
<evidence type="ECO:0000256" key="8">
    <source>
        <dbReference type="ARBA" id="ARBA00038436"/>
    </source>
</evidence>
<comment type="subunit">
    <text evidence="9">The complex comprises the extracytoplasmic solute receptor protein and the two transmembrane proteins.</text>
</comment>
<comment type="caution">
    <text evidence="12">The sequence shown here is derived from an EMBL/GenBank/DDBJ whole genome shotgun (WGS) entry which is preliminary data.</text>
</comment>
<dbReference type="PANTHER" id="PTHR35011">
    <property type="entry name" value="2,3-DIKETO-L-GULONATE TRAP TRANSPORTER SMALL PERMEASE PROTEIN YIAM"/>
    <property type="match status" value="1"/>
</dbReference>
<name>A0A918K8F9_9GAMM</name>
<feature type="transmembrane region" description="Helical" evidence="9">
    <location>
        <begin position="143"/>
        <end position="163"/>
    </location>
</feature>
<comment type="similarity">
    <text evidence="8 9">Belongs to the TRAP transporter small permease family.</text>
</comment>
<feature type="domain" description="Tripartite ATP-independent periplasmic transporters DctQ component" evidence="11">
    <location>
        <begin position="40"/>
        <end position="168"/>
    </location>
</feature>
<dbReference type="InterPro" id="IPR055348">
    <property type="entry name" value="DctQ"/>
</dbReference>
<dbReference type="Pfam" id="PF04290">
    <property type="entry name" value="DctQ"/>
    <property type="match status" value="1"/>
</dbReference>
<reference evidence="12" key="2">
    <citation type="submission" date="2020-09" db="EMBL/GenBank/DDBJ databases">
        <authorList>
            <person name="Sun Q."/>
            <person name="Kim S."/>
        </authorList>
    </citation>
    <scope>NUCLEOTIDE SEQUENCE</scope>
    <source>
        <strain evidence="12">KCTC 22169</strain>
    </source>
</reference>
<sequence length="214" mass="23717">MAGSASVLTDSSRLSRIDRWVYKLESWLTMIAGITILALVFIAVVNILGRWLFNMPLRGYIDWVEQLMAVFAFLGIAYCQRLGGHIRMDLLVGALRGRALWLSEFVTVFFMLLVTLILTYGSYLHFLRAYTNGDSSIDIGLPIWPAKLIVPIGLALLSLRLILQLWGYARAFRLNSTEPVAVPLVEDAATVAQREAESLEGGDIEGDEPKGGAQ</sequence>
<keyword evidence="3" id="KW-1003">Cell membrane</keyword>
<feature type="transmembrane region" description="Helical" evidence="9">
    <location>
        <begin position="60"/>
        <end position="79"/>
    </location>
</feature>
<evidence type="ECO:0000256" key="1">
    <source>
        <dbReference type="ARBA" id="ARBA00004429"/>
    </source>
</evidence>
<dbReference type="GO" id="GO:0022857">
    <property type="term" value="F:transmembrane transporter activity"/>
    <property type="evidence" value="ECO:0007669"/>
    <property type="project" value="UniProtKB-UniRule"/>
</dbReference>
<evidence type="ECO:0000259" key="11">
    <source>
        <dbReference type="Pfam" id="PF04290"/>
    </source>
</evidence>
<keyword evidence="13" id="KW-1185">Reference proteome</keyword>
<feature type="region of interest" description="Disordered" evidence="10">
    <location>
        <begin position="194"/>
        <end position="214"/>
    </location>
</feature>